<dbReference type="GO" id="GO:0003677">
    <property type="term" value="F:DNA binding"/>
    <property type="evidence" value="ECO:0007669"/>
    <property type="project" value="UniProtKB-KW"/>
</dbReference>
<evidence type="ECO:0000256" key="2">
    <source>
        <dbReference type="ARBA" id="ARBA00001946"/>
    </source>
</evidence>
<keyword evidence="4" id="KW-0799">Topoisomerase</keyword>
<name>A0A833R702_9POAL</name>
<keyword evidence="6 8" id="KW-0413">Isomerase</keyword>
<comment type="caution">
    <text evidence="8">The sequence shown here is derived from an EMBL/GenBank/DDBJ whole genome shotgun (WGS) entry which is preliminary data.</text>
</comment>
<dbReference type="InterPro" id="IPR013506">
    <property type="entry name" value="Topo_IIA_bsu_dom2"/>
</dbReference>
<evidence type="ECO:0000256" key="6">
    <source>
        <dbReference type="ARBA" id="ARBA00023235"/>
    </source>
</evidence>
<comment type="cofactor">
    <cofactor evidence="2">
        <name>Mg(2+)</name>
        <dbReference type="ChEBI" id="CHEBI:18420"/>
    </cofactor>
</comment>
<dbReference type="GO" id="GO:0000819">
    <property type="term" value="P:sister chromatid segregation"/>
    <property type="evidence" value="ECO:0007669"/>
    <property type="project" value="TreeGrafter"/>
</dbReference>
<gene>
    <name evidence="8" type="ORF">FCM35_KLT04320</name>
</gene>
<dbReference type="Pfam" id="PF00204">
    <property type="entry name" value="DNA_gyraseB"/>
    <property type="match status" value="1"/>
</dbReference>
<dbReference type="SUPFAM" id="SSF54211">
    <property type="entry name" value="Ribosomal protein S5 domain 2-like"/>
    <property type="match status" value="1"/>
</dbReference>
<evidence type="ECO:0000256" key="3">
    <source>
        <dbReference type="ARBA" id="ARBA00012895"/>
    </source>
</evidence>
<comment type="catalytic activity">
    <reaction evidence="1">
        <text>ATP-dependent breakage, passage and rejoining of double-stranded DNA.</text>
        <dbReference type="EC" id="5.6.2.2"/>
    </reaction>
</comment>
<dbReference type="GO" id="GO:0003918">
    <property type="term" value="F:DNA topoisomerase type II (double strand cut, ATP-hydrolyzing) activity"/>
    <property type="evidence" value="ECO:0007669"/>
    <property type="project" value="UniProtKB-EC"/>
</dbReference>
<dbReference type="InterPro" id="IPR020568">
    <property type="entry name" value="Ribosomal_Su5_D2-typ_SF"/>
</dbReference>
<evidence type="ECO:0000313" key="9">
    <source>
        <dbReference type="Proteomes" id="UP000623129"/>
    </source>
</evidence>
<dbReference type="Gene3D" id="3.30.230.10">
    <property type="match status" value="1"/>
</dbReference>
<evidence type="ECO:0000259" key="7">
    <source>
        <dbReference type="Pfam" id="PF00204"/>
    </source>
</evidence>
<dbReference type="OrthoDB" id="692887at2759"/>
<dbReference type="EMBL" id="SWLB01000013">
    <property type="protein sequence ID" value="KAF3330966.1"/>
    <property type="molecule type" value="Genomic_DNA"/>
</dbReference>
<keyword evidence="9" id="KW-1185">Reference proteome</keyword>
<dbReference type="PANTHER" id="PTHR10169:SF38">
    <property type="entry name" value="DNA TOPOISOMERASE 2"/>
    <property type="match status" value="1"/>
</dbReference>
<keyword evidence="5" id="KW-0238">DNA-binding</keyword>
<accession>A0A833R702</accession>
<dbReference type="Proteomes" id="UP000623129">
    <property type="component" value="Unassembled WGS sequence"/>
</dbReference>
<dbReference type="GO" id="GO:0000712">
    <property type="term" value="P:resolution of meiotic recombination intermediates"/>
    <property type="evidence" value="ECO:0007669"/>
    <property type="project" value="TreeGrafter"/>
</dbReference>
<sequence>MLKHHVVKVELNGQRVPIKSFADYVNLYLESASKSRPEPLPRFTERVNDRWEIAVSLSDGQFQQVSFANGIATIKGGTHVDYVTNQIANHVMANKVQTNSCLFK</sequence>
<reference evidence="8" key="1">
    <citation type="submission" date="2020-01" db="EMBL/GenBank/DDBJ databases">
        <title>Genome sequence of Kobresia littledalei, the first chromosome-level genome in the family Cyperaceae.</title>
        <authorList>
            <person name="Qu G."/>
        </authorList>
    </citation>
    <scope>NUCLEOTIDE SEQUENCE</scope>
    <source>
        <strain evidence="8">C.B.Clarke</strain>
        <tissue evidence="8">Leaf</tissue>
    </source>
</reference>
<dbReference type="EC" id="5.6.2.2" evidence="3"/>
<dbReference type="AlphaFoldDB" id="A0A833R702"/>
<dbReference type="GO" id="GO:0005634">
    <property type="term" value="C:nucleus"/>
    <property type="evidence" value="ECO:0007669"/>
    <property type="project" value="TreeGrafter"/>
</dbReference>
<evidence type="ECO:0000256" key="1">
    <source>
        <dbReference type="ARBA" id="ARBA00000185"/>
    </source>
</evidence>
<dbReference type="InterPro" id="IPR014721">
    <property type="entry name" value="Ribsml_uS5_D2-typ_fold_subgr"/>
</dbReference>
<evidence type="ECO:0000256" key="4">
    <source>
        <dbReference type="ARBA" id="ARBA00023029"/>
    </source>
</evidence>
<dbReference type="InterPro" id="IPR050634">
    <property type="entry name" value="DNA_Topoisomerase_II"/>
</dbReference>
<dbReference type="GO" id="GO:0005524">
    <property type="term" value="F:ATP binding"/>
    <property type="evidence" value="ECO:0007669"/>
    <property type="project" value="InterPro"/>
</dbReference>
<proteinExistence type="predicted"/>
<organism evidence="8 9">
    <name type="scientific">Carex littledalei</name>
    <dbReference type="NCBI Taxonomy" id="544730"/>
    <lineage>
        <taxon>Eukaryota</taxon>
        <taxon>Viridiplantae</taxon>
        <taxon>Streptophyta</taxon>
        <taxon>Embryophyta</taxon>
        <taxon>Tracheophyta</taxon>
        <taxon>Spermatophyta</taxon>
        <taxon>Magnoliopsida</taxon>
        <taxon>Liliopsida</taxon>
        <taxon>Poales</taxon>
        <taxon>Cyperaceae</taxon>
        <taxon>Cyperoideae</taxon>
        <taxon>Cariceae</taxon>
        <taxon>Carex</taxon>
        <taxon>Carex subgen. Euthyceras</taxon>
    </lineage>
</organism>
<dbReference type="PANTHER" id="PTHR10169">
    <property type="entry name" value="DNA TOPOISOMERASE/GYRASE"/>
    <property type="match status" value="1"/>
</dbReference>
<protein>
    <recommendedName>
        <fullName evidence="3">DNA topoisomerase (ATP-hydrolyzing)</fullName>
        <ecNumber evidence="3">5.6.2.2</ecNumber>
    </recommendedName>
</protein>
<feature type="domain" description="DNA topoisomerase type IIA subunit B" evidence="7">
    <location>
        <begin position="21"/>
        <end position="91"/>
    </location>
</feature>
<evidence type="ECO:0000256" key="5">
    <source>
        <dbReference type="ARBA" id="ARBA00023125"/>
    </source>
</evidence>
<dbReference type="GO" id="GO:0006265">
    <property type="term" value="P:DNA topological change"/>
    <property type="evidence" value="ECO:0007669"/>
    <property type="project" value="InterPro"/>
</dbReference>
<evidence type="ECO:0000313" key="8">
    <source>
        <dbReference type="EMBL" id="KAF3330966.1"/>
    </source>
</evidence>